<sequence length="289" mass="32200">MLKSNSKIRFIKPGLLTSVQDHGRFGYADFGVPYSGAMDQFSYSLANLLLDNGEEAAVLEMALLGPEMVFEMAATVVFTGALAEIFLNEIPQPIGKLLYLQPNDRVRIGHFIKGQWLYMGVKGGILSPIILESRSWFEGISDQKVASKDTIIHYTTDPDAAIPQNSHPKLTHAWFETNKIDVYPGPDWDILPEAIKQQLHEHKFTIGKLTSRMGIQLKSNLIHQIPDILTAPVYPGTIQLTPSGNLIVLMRDAQVTGGYPRILQVTDHSLNIIAQKTTSELVSFRILNY</sequence>
<keyword evidence="3" id="KW-0067">ATP-binding</keyword>
<evidence type="ECO:0000313" key="6">
    <source>
        <dbReference type="Proteomes" id="UP001595766"/>
    </source>
</evidence>
<comment type="caution">
    <text evidence="5">The sequence shown here is derived from an EMBL/GenBank/DDBJ whole genome shotgun (WGS) entry which is preliminary data.</text>
</comment>
<dbReference type="Gene3D" id="2.40.100.10">
    <property type="entry name" value="Cyclophilin-like"/>
    <property type="match status" value="1"/>
</dbReference>
<proteinExistence type="predicted"/>
<evidence type="ECO:0000256" key="1">
    <source>
        <dbReference type="ARBA" id="ARBA00022741"/>
    </source>
</evidence>
<dbReference type="PANTHER" id="PTHR43309:SF5">
    <property type="entry name" value="5-OXOPROLINASE SUBUNIT C"/>
    <property type="match status" value="1"/>
</dbReference>
<dbReference type="PANTHER" id="PTHR43309">
    <property type="entry name" value="5-OXOPROLINASE SUBUNIT C"/>
    <property type="match status" value="1"/>
</dbReference>
<name>A0ABV8ELQ8_9BACT</name>
<dbReference type="Pfam" id="PF02626">
    <property type="entry name" value="CT_A_B"/>
    <property type="match status" value="1"/>
</dbReference>
<evidence type="ECO:0000313" key="5">
    <source>
        <dbReference type="EMBL" id="MFC3976278.1"/>
    </source>
</evidence>
<gene>
    <name evidence="5" type="ORF">ACFOUP_07805</name>
</gene>
<keyword evidence="1" id="KW-0547">Nucleotide-binding</keyword>
<evidence type="ECO:0000259" key="4">
    <source>
        <dbReference type="SMART" id="SM00797"/>
    </source>
</evidence>
<reference evidence="6" key="1">
    <citation type="journal article" date="2019" name="Int. J. Syst. Evol. Microbiol.">
        <title>The Global Catalogue of Microorganisms (GCM) 10K type strain sequencing project: providing services to taxonomists for standard genome sequencing and annotation.</title>
        <authorList>
            <consortium name="The Broad Institute Genomics Platform"/>
            <consortium name="The Broad Institute Genome Sequencing Center for Infectious Disease"/>
            <person name="Wu L."/>
            <person name="Ma J."/>
        </authorList>
    </citation>
    <scope>NUCLEOTIDE SEQUENCE [LARGE SCALE GENOMIC DNA]</scope>
    <source>
        <strain evidence="6">CECT 8551</strain>
    </source>
</reference>
<keyword evidence="2" id="KW-0378">Hydrolase</keyword>
<dbReference type="RefSeq" id="WP_241290923.1">
    <property type="nucleotide sequence ID" value="NZ_JAKZGR010000001.1"/>
</dbReference>
<keyword evidence="6" id="KW-1185">Reference proteome</keyword>
<organism evidence="5 6">
    <name type="scientific">Belliella kenyensis</name>
    <dbReference type="NCBI Taxonomy" id="1472724"/>
    <lineage>
        <taxon>Bacteria</taxon>
        <taxon>Pseudomonadati</taxon>
        <taxon>Bacteroidota</taxon>
        <taxon>Cytophagia</taxon>
        <taxon>Cytophagales</taxon>
        <taxon>Cyclobacteriaceae</taxon>
        <taxon>Belliella</taxon>
    </lineage>
</organism>
<dbReference type="InterPro" id="IPR052708">
    <property type="entry name" value="PxpC"/>
</dbReference>
<evidence type="ECO:0000256" key="3">
    <source>
        <dbReference type="ARBA" id="ARBA00022840"/>
    </source>
</evidence>
<dbReference type="InterPro" id="IPR029000">
    <property type="entry name" value="Cyclophilin-like_dom_sf"/>
</dbReference>
<protein>
    <submittedName>
        <fullName evidence="5">Biotin-dependent carboxyltransferase family protein</fullName>
    </submittedName>
</protein>
<evidence type="ECO:0000256" key="2">
    <source>
        <dbReference type="ARBA" id="ARBA00022801"/>
    </source>
</evidence>
<dbReference type="EMBL" id="JBHSAV010000023">
    <property type="protein sequence ID" value="MFC3976278.1"/>
    <property type="molecule type" value="Genomic_DNA"/>
</dbReference>
<dbReference type="SMART" id="SM00797">
    <property type="entry name" value="AHS2"/>
    <property type="match status" value="1"/>
</dbReference>
<accession>A0ABV8ELQ8</accession>
<feature type="domain" description="Carboxyltransferase" evidence="4">
    <location>
        <begin position="29"/>
        <end position="289"/>
    </location>
</feature>
<dbReference type="InterPro" id="IPR003778">
    <property type="entry name" value="CT_A_B"/>
</dbReference>
<dbReference type="Proteomes" id="UP001595766">
    <property type="component" value="Unassembled WGS sequence"/>
</dbReference>